<dbReference type="EMBL" id="JACEFO010000823">
    <property type="protein sequence ID" value="KAF8755855.1"/>
    <property type="molecule type" value="Genomic_DNA"/>
</dbReference>
<accession>A0A835KMX9</accession>
<keyword evidence="3" id="KW-1185">Reference proteome</keyword>
<protein>
    <submittedName>
        <fullName evidence="2">Uncharacterized protein</fullName>
    </submittedName>
</protein>
<name>A0A835KMX9_9POAL</name>
<reference evidence="2" key="1">
    <citation type="submission" date="2020-07" db="EMBL/GenBank/DDBJ databases">
        <title>Genome sequence and genetic diversity analysis of an under-domesticated orphan crop, white fonio (Digitaria exilis).</title>
        <authorList>
            <person name="Bennetzen J.L."/>
            <person name="Chen S."/>
            <person name="Ma X."/>
            <person name="Wang X."/>
            <person name="Yssel A.E.J."/>
            <person name="Chaluvadi S.R."/>
            <person name="Johnson M."/>
            <person name="Gangashetty P."/>
            <person name="Hamidou F."/>
            <person name="Sanogo M.D."/>
            <person name="Zwaenepoel A."/>
            <person name="Wallace J."/>
            <person name="Van De Peer Y."/>
            <person name="Van Deynze A."/>
        </authorList>
    </citation>
    <scope>NUCLEOTIDE SEQUENCE</scope>
    <source>
        <tissue evidence="2">Leaves</tissue>
    </source>
</reference>
<organism evidence="2 3">
    <name type="scientific">Digitaria exilis</name>
    <dbReference type="NCBI Taxonomy" id="1010633"/>
    <lineage>
        <taxon>Eukaryota</taxon>
        <taxon>Viridiplantae</taxon>
        <taxon>Streptophyta</taxon>
        <taxon>Embryophyta</taxon>
        <taxon>Tracheophyta</taxon>
        <taxon>Spermatophyta</taxon>
        <taxon>Magnoliopsida</taxon>
        <taxon>Liliopsida</taxon>
        <taxon>Poales</taxon>
        <taxon>Poaceae</taxon>
        <taxon>PACMAD clade</taxon>
        <taxon>Panicoideae</taxon>
        <taxon>Panicodae</taxon>
        <taxon>Paniceae</taxon>
        <taxon>Anthephorinae</taxon>
        <taxon>Digitaria</taxon>
    </lineage>
</organism>
<keyword evidence="1" id="KW-0472">Membrane</keyword>
<evidence type="ECO:0000313" key="2">
    <source>
        <dbReference type="EMBL" id="KAF8755855.1"/>
    </source>
</evidence>
<feature type="transmembrane region" description="Helical" evidence="1">
    <location>
        <begin position="132"/>
        <end position="158"/>
    </location>
</feature>
<dbReference type="AlphaFoldDB" id="A0A835KMX9"/>
<sequence>MKKMRKAKRRGSDLTRSFRKNRRDCKTDWVSGLLVLPLSGSGPTHLRIPPVHIACHLYCVRLGKVDQFFLLMGNFWHEPFFGYGKNHFLTMEHNCQASGVLLDIAAKGDRSCTVRKYEGLLTAYVCDNLDHLLLFLILSGTCALLFSVFTFNISLFLWDLNKNICCPKEEFALNLLRANFSLKLDVDEWFGAM</sequence>
<proteinExistence type="predicted"/>
<keyword evidence="1" id="KW-1133">Transmembrane helix</keyword>
<keyword evidence="1" id="KW-0812">Transmembrane</keyword>
<evidence type="ECO:0000256" key="1">
    <source>
        <dbReference type="SAM" id="Phobius"/>
    </source>
</evidence>
<gene>
    <name evidence="2" type="ORF">HU200_011141</name>
</gene>
<dbReference type="Proteomes" id="UP000636709">
    <property type="component" value="Unassembled WGS sequence"/>
</dbReference>
<evidence type="ECO:0000313" key="3">
    <source>
        <dbReference type="Proteomes" id="UP000636709"/>
    </source>
</evidence>
<comment type="caution">
    <text evidence="2">The sequence shown here is derived from an EMBL/GenBank/DDBJ whole genome shotgun (WGS) entry which is preliminary data.</text>
</comment>